<reference evidence="1" key="2">
    <citation type="submission" date="2022-06" db="UniProtKB">
        <authorList>
            <consortium name="EnsemblMetazoa"/>
        </authorList>
    </citation>
    <scope>IDENTIFICATION</scope>
    <source>
        <strain evidence="1">PS312</strain>
    </source>
</reference>
<accession>A0A8R1USD4</accession>
<name>A0A2A6CT33_PRIPA</name>
<accession>A0A2A6CT33</accession>
<dbReference type="EnsemblMetazoa" id="PPA39137.1">
    <property type="protein sequence ID" value="PPA39137.1"/>
    <property type="gene ID" value="WBGene00277506"/>
</dbReference>
<dbReference type="AlphaFoldDB" id="A0A2A6CT33"/>
<proteinExistence type="predicted"/>
<keyword evidence="2" id="KW-1185">Reference proteome</keyword>
<gene>
    <name evidence="1" type="primary">WBGene00277506</name>
</gene>
<protein>
    <submittedName>
        <fullName evidence="1">Uncharacterized protein</fullName>
    </submittedName>
</protein>
<dbReference type="Proteomes" id="UP000005239">
    <property type="component" value="Unassembled WGS sequence"/>
</dbReference>
<organism evidence="1 2">
    <name type="scientific">Pristionchus pacificus</name>
    <name type="common">Parasitic nematode worm</name>
    <dbReference type="NCBI Taxonomy" id="54126"/>
    <lineage>
        <taxon>Eukaryota</taxon>
        <taxon>Metazoa</taxon>
        <taxon>Ecdysozoa</taxon>
        <taxon>Nematoda</taxon>
        <taxon>Chromadorea</taxon>
        <taxon>Rhabditida</taxon>
        <taxon>Rhabditina</taxon>
        <taxon>Diplogasteromorpha</taxon>
        <taxon>Diplogasteroidea</taxon>
        <taxon>Neodiplogasteridae</taxon>
        <taxon>Pristionchus</taxon>
    </lineage>
</organism>
<evidence type="ECO:0000313" key="1">
    <source>
        <dbReference type="EnsemblMetazoa" id="PPA39137.1"/>
    </source>
</evidence>
<reference evidence="2" key="1">
    <citation type="journal article" date="2008" name="Nat. Genet.">
        <title>The Pristionchus pacificus genome provides a unique perspective on nematode lifestyle and parasitism.</title>
        <authorList>
            <person name="Dieterich C."/>
            <person name="Clifton S.W."/>
            <person name="Schuster L.N."/>
            <person name="Chinwalla A."/>
            <person name="Delehaunty K."/>
            <person name="Dinkelacker I."/>
            <person name="Fulton L."/>
            <person name="Fulton R."/>
            <person name="Godfrey J."/>
            <person name="Minx P."/>
            <person name="Mitreva M."/>
            <person name="Roeseler W."/>
            <person name="Tian H."/>
            <person name="Witte H."/>
            <person name="Yang S.P."/>
            <person name="Wilson R.K."/>
            <person name="Sommer R.J."/>
        </authorList>
    </citation>
    <scope>NUCLEOTIDE SEQUENCE [LARGE SCALE GENOMIC DNA]</scope>
    <source>
        <strain evidence="2">PS312</strain>
    </source>
</reference>
<sequence length="312" mass="34624">MRLLISLLFSTLLAFASGKTVKPYCTDGSERICTSVESSLLPCYCSGGGKITTVPWQCKDELFYDSRKNVCIELAKCAPDETHYYNGTEYICRKTVFPYCSDGSYQMCGIIGPCHCAKGGQIETEPGRCKFGLVYDYKNHKCNEVKCAADETKTLYGKCEKTVIRLCPAGKQYLCGVNGDKCSCYGETKPLRPVAEGECPRGYGFNPKTHTHLFEEKFKYIFFIIFFQPPYCTDGSNYTCANGRCYCEGSGHGSGYAVKPPLESCNIGLMYHKEQNKCIPYQRCSDGSYLNCGNGPRCSCAPPAVVLLTKFL</sequence>
<evidence type="ECO:0000313" key="2">
    <source>
        <dbReference type="Proteomes" id="UP000005239"/>
    </source>
</evidence>